<dbReference type="Proteomes" id="UP000604066">
    <property type="component" value="Unassembled WGS sequence"/>
</dbReference>
<evidence type="ECO:0000313" key="2">
    <source>
        <dbReference type="Proteomes" id="UP000604066"/>
    </source>
</evidence>
<dbReference type="InterPro" id="IPR036390">
    <property type="entry name" value="WH_DNA-bd_sf"/>
</dbReference>
<protein>
    <submittedName>
        <fullName evidence="1">Uncharacterized protein</fullName>
    </submittedName>
</protein>
<accession>A0ABX2R7M3</accession>
<dbReference type="RefSeq" id="WP_028052445.1">
    <property type="nucleotide sequence ID" value="NZ_ATYG01000021.1"/>
</dbReference>
<organism evidence="1 2">
    <name type="scientific">Carboxydothermus ferrireducens DSM 11255</name>
    <dbReference type="NCBI Taxonomy" id="1119529"/>
    <lineage>
        <taxon>Bacteria</taxon>
        <taxon>Bacillati</taxon>
        <taxon>Bacillota</taxon>
        <taxon>Clostridia</taxon>
        <taxon>Thermoanaerobacterales</taxon>
        <taxon>Thermoanaerobacteraceae</taxon>
        <taxon>Carboxydothermus</taxon>
    </lineage>
</organism>
<gene>
    <name evidence="1" type="ORF">HDG70_000873</name>
</gene>
<evidence type="ECO:0000313" key="1">
    <source>
        <dbReference type="EMBL" id="NYE57167.1"/>
    </source>
</evidence>
<name>A0ABX2R7M3_9THEO</name>
<sequence>MPGRHHLRERDIKFLQFIGRYGYITLDQAKEFFGTSYYHYRRILVLEEHGYISKIKSKYLRLTQKGREIAGINEQTRLGDIKQIERRVLSAELDIKFRGLPLGWEWIPSFEVKEKDTTFSPTSKFNGLLKNKDRIYLTYVLPAKPKEKYVDTVKLEMEKLSDAGYIRAIVFCKSPLAIKMFGDKNRGMNELHVLPYPNGVQLLPFLNPEMVQQLGRELFGSIIVGENPQADFTIIQDGRKIDLWFLATSDLAKLNTLKSHVKIFSGAVSSRSNAVLCLEQQRNYYQEQFPELPVYTFSLDKVLGRVV</sequence>
<dbReference type="SUPFAM" id="SSF46785">
    <property type="entry name" value="Winged helix' DNA-binding domain"/>
    <property type="match status" value="1"/>
</dbReference>
<proteinExistence type="predicted"/>
<dbReference type="EMBL" id="JACCBS010000001">
    <property type="protein sequence ID" value="NYE57167.1"/>
    <property type="molecule type" value="Genomic_DNA"/>
</dbReference>
<reference evidence="1 2" key="1">
    <citation type="submission" date="2020-07" db="EMBL/GenBank/DDBJ databases">
        <title>Genomic Encyclopedia of Type Strains, Phase III (KMG-III): the genomes of soil and plant-associated and newly described type strains.</title>
        <authorList>
            <person name="Whitman W."/>
        </authorList>
    </citation>
    <scope>NUCLEOTIDE SEQUENCE [LARGE SCALE GENOMIC DNA]</scope>
    <source>
        <strain evidence="1 2">DSM 11255</strain>
    </source>
</reference>
<comment type="caution">
    <text evidence="1">The sequence shown here is derived from an EMBL/GenBank/DDBJ whole genome shotgun (WGS) entry which is preliminary data.</text>
</comment>
<keyword evidence="2" id="KW-1185">Reference proteome</keyword>